<dbReference type="EMBL" id="JACEZS010000002">
    <property type="protein sequence ID" value="MBA5604517.1"/>
    <property type="molecule type" value="Genomic_DNA"/>
</dbReference>
<dbReference type="RefSeq" id="WP_182214318.1">
    <property type="nucleotide sequence ID" value="NZ_JACEZS010000002.1"/>
</dbReference>
<proteinExistence type="predicted"/>
<feature type="domain" description="4'-phosphopantetheinyl transferase" evidence="2">
    <location>
        <begin position="104"/>
        <end position="167"/>
    </location>
</feature>
<evidence type="ECO:0000313" key="3">
    <source>
        <dbReference type="EMBL" id="MBA5604517.1"/>
    </source>
</evidence>
<dbReference type="Proteomes" id="UP000566711">
    <property type="component" value="Unassembled WGS sequence"/>
</dbReference>
<dbReference type="SUPFAM" id="SSF56214">
    <property type="entry name" value="4'-phosphopantetheinyl transferase"/>
    <property type="match status" value="1"/>
</dbReference>
<dbReference type="GO" id="GO:0008897">
    <property type="term" value="F:holo-[acyl-carrier-protein] synthase activity"/>
    <property type="evidence" value="ECO:0007669"/>
    <property type="project" value="InterPro"/>
</dbReference>
<dbReference type="AlphaFoldDB" id="A0A7W2I5L1"/>
<keyword evidence="1 3" id="KW-0808">Transferase</keyword>
<organism evidence="3 4">
    <name type="scientific">Rugamonas fusca</name>
    <dbReference type="NCBI Taxonomy" id="2758568"/>
    <lineage>
        <taxon>Bacteria</taxon>
        <taxon>Pseudomonadati</taxon>
        <taxon>Pseudomonadota</taxon>
        <taxon>Betaproteobacteria</taxon>
        <taxon>Burkholderiales</taxon>
        <taxon>Oxalobacteraceae</taxon>
        <taxon>Telluria group</taxon>
        <taxon>Rugamonas</taxon>
    </lineage>
</organism>
<keyword evidence="4" id="KW-1185">Reference proteome</keyword>
<evidence type="ECO:0000259" key="2">
    <source>
        <dbReference type="Pfam" id="PF01648"/>
    </source>
</evidence>
<gene>
    <name evidence="3" type="ORF">H3H36_03975</name>
</gene>
<sequence>MHAAADAFPVQPWPGPLPVPIDGRCVIALATAGCTRPQARQLARRALRDVLAGLLSIAGERIVLPATPGQPQRVVLDGGLAAAPCCSISHETGWTLVAISLDGPVGIDVMAPQEIADWAALARDYLGPAVAQALAATPPVTRARALAQAWTAREASLKCAGQELTEWGHAPALACRTAPLALPPGLVGTLAWH</sequence>
<accession>A0A7W2I5L1</accession>
<name>A0A7W2I5L1_9BURK</name>
<dbReference type="GO" id="GO:0000287">
    <property type="term" value="F:magnesium ion binding"/>
    <property type="evidence" value="ECO:0007669"/>
    <property type="project" value="InterPro"/>
</dbReference>
<evidence type="ECO:0000313" key="4">
    <source>
        <dbReference type="Proteomes" id="UP000566711"/>
    </source>
</evidence>
<reference evidence="3 4" key="1">
    <citation type="submission" date="2020-07" db="EMBL/GenBank/DDBJ databases">
        <title>Novel species isolated from subtropical streams in China.</title>
        <authorList>
            <person name="Lu H."/>
        </authorList>
    </citation>
    <scope>NUCLEOTIDE SEQUENCE [LARGE SCALE GENOMIC DNA]</scope>
    <source>
        <strain evidence="3 4">FT3S</strain>
    </source>
</reference>
<dbReference type="InterPro" id="IPR008278">
    <property type="entry name" value="4-PPantetheinyl_Trfase_dom"/>
</dbReference>
<evidence type="ECO:0000256" key="1">
    <source>
        <dbReference type="ARBA" id="ARBA00022679"/>
    </source>
</evidence>
<protein>
    <submittedName>
        <fullName evidence="3">4'-phosphopantetheinyl transferase superfamily protein</fullName>
    </submittedName>
</protein>
<dbReference type="Gene3D" id="3.90.470.20">
    <property type="entry name" value="4'-phosphopantetheinyl transferase domain"/>
    <property type="match status" value="1"/>
</dbReference>
<dbReference type="InterPro" id="IPR037143">
    <property type="entry name" value="4-PPantetheinyl_Trfase_dom_sf"/>
</dbReference>
<comment type="caution">
    <text evidence="3">The sequence shown here is derived from an EMBL/GenBank/DDBJ whole genome shotgun (WGS) entry which is preliminary data.</text>
</comment>
<dbReference type="Pfam" id="PF01648">
    <property type="entry name" value="ACPS"/>
    <property type="match status" value="1"/>
</dbReference>